<evidence type="ECO:0000313" key="5">
    <source>
        <dbReference type="EMBL" id="KAK7952370.1"/>
    </source>
</evidence>
<keyword evidence="6" id="KW-1185">Reference proteome</keyword>
<dbReference type="EMBL" id="JAQQWE010000005">
    <property type="protein sequence ID" value="KAK7952370.1"/>
    <property type="molecule type" value="Genomic_DNA"/>
</dbReference>
<dbReference type="Gene3D" id="3.40.50.300">
    <property type="entry name" value="P-loop containing nucleotide triphosphate hydrolases"/>
    <property type="match status" value="1"/>
</dbReference>
<gene>
    <name evidence="5" type="ORF">PG986_008098</name>
</gene>
<keyword evidence="1" id="KW-0175">Coiled coil</keyword>
<protein>
    <recommendedName>
        <fullName evidence="7">Nuclear GTPase SLIP-GC</fullName>
    </recommendedName>
</protein>
<feature type="compositionally biased region" description="Acidic residues" evidence="2">
    <location>
        <begin position="527"/>
        <end position="536"/>
    </location>
</feature>
<feature type="region of interest" description="Disordered" evidence="2">
    <location>
        <begin position="491"/>
        <end position="543"/>
    </location>
</feature>
<feature type="compositionally biased region" description="Basic and acidic residues" evidence="2">
    <location>
        <begin position="34"/>
        <end position="45"/>
    </location>
</feature>
<evidence type="ECO:0000256" key="2">
    <source>
        <dbReference type="SAM" id="MobiDB-lite"/>
    </source>
</evidence>
<dbReference type="Pfam" id="PF24564">
    <property type="entry name" value="DUF7605"/>
    <property type="match status" value="1"/>
</dbReference>
<feature type="region of interest" description="Disordered" evidence="2">
    <location>
        <begin position="1051"/>
        <end position="1126"/>
    </location>
</feature>
<feature type="domain" description="DUF7605" evidence="4">
    <location>
        <begin position="784"/>
        <end position="941"/>
    </location>
</feature>
<evidence type="ECO:0008006" key="7">
    <source>
        <dbReference type="Google" id="ProtNLM"/>
    </source>
</evidence>
<name>A0ABR1QEG1_9PEZI</name>
<organism evidence="5 6">
    <name type="scientific">Apiospora aurea</name>
    <dbReference type="NCBI Taxonomy" id="335848"/>
    <lineage>
        <taxon>Eukaryota</taxon>
        <taxon>Fungi</taxon>
        <taxon>Dikarya</taxon>
        <taxon>Ascomycota</taxon>
        <taxon>Pezizomycotina</taxon>
        <taxon>Sordariomycetes</taxon>
        <taxon>Xylariomycetidae</taxon>
        <taxon>Amphisphaeriales</taxon>
        <taxon>Apiosporaceae</taxon>
        <taxon>Apiospora</taxon>
    </lineage>
</organism>
<feature type="region of interest" description="Disordered" evidence="2">
    <location>
        <begin position="1"/>
        <end position="83"/>
    </location>
</feature>
<dbReference type="RefSeq" id="XP_066700432.1">
    <property type="nucleotide sequence ID" value="XM_066844320.1"/>
</dbReference>
<dbReference type="PANTHER" id="PTHR36681:SF3">
    <property type="entry name" value="NUCLEAR GTPASE, GERMINAL CENTER-ASSOCIATED, TANDEM DUPLICATE 3"/>
    <property type="match status" value="1"/>
</dbReference>
<dbReference type="Pfam" id="PF00350">
    <property type="entry name" value="Dynamin_N"/>
    <property type="match status" value="1"/>
</dbReference>
<comment type="caution">
    <text evidence="5">The sequence shown here is derived from an EMBL/GenBank/DDBJ whole genome shotgun (WGS) entry which is preliminary data.</text>
</comment>
<evidence type="ECO:0000313" key="6">
    <source>
        <dbReference type="Proteomes" id="UP001391051"/>
    </source>
</evidence>
<feature type="domain" description="Dynamin N-terminal" evidence="3">
    <location>
        <begin position="155"/>
        <end position="392"/>
    </location>
</feature>
<feature type="compositionally biased region" description="Basic and acidic residues" evidence="2">
    <location>
        <begin position="53"/>
        <end position="68"/>
    </location>
</feature>
<dbReference type="GeneID" id="92077382"/>
<sequence length="1126" mass="125254">MAGSTNPTASAAQGEAVEHTAPPNTPTASVAQEPRSDDATDRNDTKVSPNPEPKSEDTPQAKVKEEPTSPRGHPKRSPSEEVEPMALSSFQHVHKALAKEDTQKLETLTQLAKQELAKLVEPLSKVVEVSDTEHILQTVQELIQPTVAARTITGVIGETGAGKSSLINALLGEERLLPTNGMRACTAAVTEISWNDSDEPDELYRAEVEFITLDDWKRELEHLYHDLMVPDGGLSKDVANKKTEAGIAMAKIRSVYPYIDDRELLHSNARQLANDASLHGVLGTTKKVKANSAQKLYQQIKPYMDSLDTARRRKSTNDNKPVELWPLTKVVRIYAKADVLSTGVVLVDLPGCGDANAARGTVAEKYMEKCTSIWIVAPISRAVDNKAAQHLLGESFKMQLKYDGNYTNITFICSQSDGLAVEEMADSLELTDSLANCEANENTSNATIASKEKELTNLETSYSNTMAERNSIDTQLTLWQRLEAQADLGKLVFAPSPPGGKRKPNAEQSQPSKRQRRVTRSTVVLIDSDEDEDPVDDLSSSVRDGQQPLTVAQIQEQIQTFRTQRVSLTQKLRAGKASILELSEQIENLRVEVEKQKLSLKTDSIKRRNDYSRSTIQQDFAHGLKLLDQETAMQDQGDNYNPEKDMRDYEAVANLLPVFCVSSREYQKKCGRIKSQEEEEGFATLEDTEIPQLLEHAKKSTDVSRVKNCKKFLNNALQAWQSLQLWATEDLKDAAVKTTGDCKSIMKKNLFNKFKTVVAKAAKEARPITENWASAKGDDGRRLYPFQTYKAVMRRGGYYKRAGGEIDFNEELARPLKLKLATNWELSFCKEIPSVLDQFCDTIHERMHWFHESVCMHIVGSAAATRVEMLKPQLDAHIQSIRDLQDTYRSDITQRQREASRDFTPEVKEAMAIAYSKSAEQKGPGSFARMQKIIDDHIVENDREMFDKATKQVQKSLYRMTNKYQNDMVATVDNTVDSMVSDYKNCIMKRDLSVASIAVRREIIRIISKVDDEFRLRVTPEPSEAKDLNMETKVSGNDSQSHSIAAAAAMDIDDGPNTDPNRVPAQNDVPVATEQPTVKDVDGCSKTPNPSAGVESPKLKDEPVSPQKPEGDGSGTVDQVMGGTDN</sequence>
<evidence type="ECO:0000259" key="4">
    <source>
        <dbReference type="Pfam" id="PF24564"/>
    </source>
</evidence>
<feature type="compositionally biased region" description="Polar residues" evidence="2">
    <location>
        <begin position="1"/>
        <end position="11"/>
    </location>
</feature>
<accession>A0ABR1QEG1</accession>
<dbReference type="PANTHER" id="PTHR36681">
    <property type="entry name" value="NUCLEAR GTPASE, GERMINAL CENTER-ASSOCIATED, TANDEM DUPLICATE 3"/>
    <property type="match status" value="1"/>
</dbReference>
<dbReference type="InterPro" id="IPR027417">
    <property type="entry name" value="P-loop_NTPase"/>
</dbReference>
<dbReference type="InterPro" id="IPR056024">
    <property type="entry name" value="DUF7605"/>
</dbReference>
<evidence type="ECO:0000256" key="1">
    <source>
        <dbReference type="SAM" id="Coils"/>
    </source>
</evidence>
<evidence type="ECO:0000259" key="3">
    <source>
        <dbReference type="Pfam" id="PF00350"/>
    </source>
</evidence>
<reference evidence="5 6" key="1">
    <citation type="submission" date="2023-01" db="EMBL/GenBank/DDBJ databases">
        <title>Analysis of 21 Apiospora genomes using comparative genomics revels a genus with tremendous synthesis potential of carbohydrate active enzymes and secondary metabolites.</title>
        <authorList>
            <person name="Sorensen T."/>
        </authorList>
    </citation>
    <scope>NUCLEOTIDE SEQUENCE [LARGE SCALE GENOMIC DNA]</scope>
    <source>
        <strain evidence="5 6">CBS 24483</strain>
    </source>
</reference>
<dbReference type="SUPFAM" id="SSF52540">
    <property type="entry name" value="P-loop containing nucleoside triphosphate hydrolases"/>
    <property type="match status" value="1"/>
</dbReference>
<feature type="coiled-coil region" evidence="1">
    <location>
        <begin position="551"/>
        <end position="599"/>
    </location>
</feature>
<dbReference type="InterPro" id="IPR045063">
    <property type="entry name" value="Dynamin_N"/>
</dbReference>
<proteinExistence type="predicted"/>
<dbReference type="Proteomes" id="UP001391051">
    <property type="component" value="Unassembled WGS sequence"/>
</dbReference>